<feature type="domain" description="Peptidase M16 C-terminal" evidence="4">
    <location>
        <begin position="216"/>
        <end position="406"/>
    </location>
</feature>
<accession>A0A0S4TIF5</accession>
<sequence length="497" mass="56234">MIQQKICLFRHVLRNISTQVLRTKKPIFRQINGLRSIESYKIAPQNGIGPIFSELSNGMRVITLENSNKIASLGIIIKMGSRFESKSSFGSSRVLFNMILSQEGKTSQNCLPNKLALNGLMLAGGFNREYTSFLLEYLKDQEIENIQEFFDGIFKFYKKQFSGEELELAKKNIKEELLFELENPSIMLNELLHSTAWKENSLGNNQSTSFDQVSDLNIQNLTDFRNSNFLSRNTIIVGTGISHDHLIKKILNSSRKFDITEQNSVNNLKNDEQTMKVPKYVGGLVKNKLPHYGFTDILVAFETNLNWKGRELVALSVLQAYLGGGSSFSVGGPGKGIHSKLFLDVLNKFDWVESCNCFVNQYSDTGLFGIHITSYPGYSLESIKVIGKQLGKMKNISERELERAKNLVLSTIYTAYENRSHYMEEISKQILSYSEFIELDEIINCIRSIGIEDIKKVADLILSKADRPTVVAVGTDTNQVPNYNEIISIISRQVSNY</sequence>
<reference evidence="6 7" key="1">
    <citation type="submission" date="2014-11" db="EMBL/GenBank/DDBJ databases">
        <title>Comparative genomic analysis of Cryptosporidium hominis reveals occurrence of genetic recombination in virulent subtypes.</title>
        <authorList>
            <person name="Guo Y."/>
            <person name="Tang K."/>
            <person name="Frace M."/>
            <person name="Li N."/>
            <person name="Roellig D.M."/>
            <person name="Sammons S."/>
            <person name="Knipe K."/>
            <person name="Rowe L."/>
            <person name="Feng Y."/>
            <person name="Xiao L."/>
        </authorList>
    </citation>
    <scope>NUCLEOTIDE SEQUENCE [LARGE SCALE GENOMIC DNA]</scope>
    <source>
        <strain evidence="6">30976</strain>
    </source>
</reference>
<proteinExistence type="inferred from homology"/>
<evidence type="ECO:0000313" key="6">
    <source>
        <dbReference type="EMBL" id="PPS94801.1"/>
    </source>
</evidence>
<evidence type="ECO:0000259" key="3">
    <source>
        <dbReference type="Pfam" id="PF00675"/>
    </source>
</evidence>
<dbReference type="Gene3D" id="3.30.830.10">
    <property type="entry name" value="Metalloenzyme, LuxS/M16 peptidase-like"/>
    <property type="match status" value="2"/>
</dbReference>
<dbReference type="PANTHER" id="PTHR11851:SF49">
    <property type="entry name" value="MITOCHONDRIAL-PROCESSING PEPTIDASE SUBUNIT ALPHA"/>
    <property type="match status" value="1"/>
</dbReference>
<name>A0A0S4TIF5_CRYHO</name>
<keyword evidence="7" id="KW-1185">Reference proteome</keyword>
<dbReference type="InterPro" id="IPR007863">
    <property type="entry name" value="Peptidase_M16_C"/>
</dbReference>
<feature type="domain" description="Peptidase M16 N-terminal" evidence="3">
    <location>
        <begin position="60"/>
        <end position="205"/>
    </location>
</feature>
<reference evidence="5" key="2">
    <citation type="submission" date="2015-08" db="EMBL/GenBank/DDBJ databases">
        <authorList>
            <person name="Babu N.S."/>
            <person name="Beckwith C.J."/>
            <person name="Beseler K.G."/>
            <person name="Brison A."/>
            <person name="Carone J.V."/>
            <person name="Caskin T.P."/>
            <person name="Diamond M."/>
            <person name="Durham M.E."/>
            <person name="Foxe J.M."/>
            <person name="Go M."/>
            <person name="Henderson B.A."/>
            <person name="Jones I.B."/>
            <person name="McGettigan J.A."/>
            <person name="Micheletti S.J."/>
            <person name="Nasrallah M.E."/>
            <person name="Ortiz D."/>
            <person name="Piller C.R."/>
            <person name="Privatt S.R."/>
            <person name="Schneider S.L."/>
            <person name="Sharp S."/>
            <person name="Smith T.C."/>
            <person name="Stanton J.D."/>
            <person name="Ullery H.E."/>
            <person name="Wilson R.J."/>
            <person name="Serrano M.G."/>
            <person name="Buck G."/>
            <person name="Lee V."/>
            <person name="Wang Y."/>
            <person name="Carvalho R."/>
            <person name="Voegtly L."/>
            <person name="Shi R."/>
            <person name="Duckworth R."/>
            <person name="Johnson A."/>
            <person name="Loviza R."/>
            <person name="Walstead R."/>
            <person name="Shah Z."/>
            <person name="Kiflezghi M."/>
            <person name="Wade K."/>
            <person name="Ball S.L."/>
            <person name="Bradley K.W."/>
            <person name="Asai D.J."/>
            <person name="Bowman C.A."/>
            <person name="Russell D.A."/>
            <person name="Pope W.H."/>
            <person name="Jacobs-Sera D."/>
            <person name="Hendrix R.W."/>
            <person name="Hatfull G.F."/>
        </authorList>
    </citation>
    <scope>NUCLEOTIDE SEQUENCE [LARGE SCALE GENOMIC DNA]</scope>
</reference>
<protein>
    <submittedName>
        <fullName evidence="6">Mitochondrial processing peptidase</fullName>
    </submittedName>
</protein>
<dbReference type="InterPro" id="IPR050361">
    <property type="entry name" value="MPP/UQCRC_Complex"/>
</dbReference>
<dbReference type="InterPro" id="IPR011765">
    <property type="entry name" value="Pept_M16_N"/>
</dbReference>
<evidence type="ECO:0000313" key="5">
    <source>
        <dbReference type="EMBL" id="CUV07192.1"/>
    </source>
</evidence>
<dbReference type="Pfam" id="PF00675">
    <property type="entry name" value="Peptidase_M16"/>
    <property type="match status" value="1"/>
</dbReference>
<gene>
    <name evidence="5" type="ORF">CHUDEA7_2080</name>
    <name evidence="6" type="ORF">GY17_00002003</name>
</gene>
<reference evidence="6 7" key="3">
    <citation type="submission" date="2017-10" db="EMBL/GenBank/DDBJ databases">
        <title>Consistent, comparative and evidence-based genome annotation and re-annotation for the closely-related species, Cryptosporidium parvum, C. hominis and C. tyzzeri.</title>
        <authorList>
            <person name="Baptista R.P."/>
            <person name="Li Y."/>
            <person name="Sateriale A."/>
            <person name="Striepen B."/>
            <person name="Kissinger J.C."/>
        </authorList>
    </citation>
    <scope>NUCLEOTIDE SEQUENCE [LARGE SCALE GENOMIC DNA]</scope>
    <source>
        <strain evidence="6">30976</strain>
    </source>
</reference>
<dbReference type="PANTHER" id="PTHR11851">
    <property type="entry name" value="METALLOPROTEASE"/>
    <property type="match status" value="1"/>
</dbReference>
<dbReference type="GO" id="GO:0005739">
    <property type="term" value="C:mitochondrion"/>
    <property type="evidence" value="ECO:0007669"/>
    <property type="project" value="TreeGrafter"/>
</dbReference>
<dbReference type="AlphaFoldDB" id="A0A0S4TIF5"/>
<dbReference type="OrthoDB" id="10251424at2759"/>
<dbReference type="VEuPathDB" id="CryptoDB:CHUDEA7_2080"/>
<dbReference type="Proteomes" id="UP001429100">
    <property type="component" value="Unassembled WGS sequence"/>
</dbReference>
<dbReference type="EMBL" id="JTAI01000004">
    <property type="protein sequence ID" value="PPS94801.1"/>
    <property type="molecule type" value="Genomic_DNA"/>
</dbReference>
<dbReference type="VEuPathDB" id="CryptoDB:ChTU502y2012_407g1040"/>
<evidence type="ECO:0000256" key="1">
    <source>
        <dbReference type="ARBA" id="ARBA00002123"/>
    </source>
</evidence>
<dbReference type="GO" id="GO:0046872">
    <property type="term" value="F:metal ion binding"/>
    <property type="evidence" value="ECO:0007669"/>
    <property type="project" value="InterPro"/>
</dbReference>
<comment type="similarity">
    <text evidence="2">Belongs to the peptidase M16 family.</text>
</comment>
<dbReference type="Pfam" id="PF05193">
    <property type="entry name" value="Peptidase_M16_C"/>
    <property type="match status" value="1"/>
</dbReference>
<evidence type="ECO:0000256" key="2">
    <source>
        <dbReference type="ARBA" id="ARBA00007261"/>
    </source>
</evidence>
<organism evidence="5">
    <name type="scientific">Cryptosporidium hominis</name>
    <dbReference type="NCBI Taxonomy" id="237895"/>
    <lineage>
        <taxon>Eukaryota</taxon>
        <taxon>Sar</taxon>
        <taxon>Alveolata</taxon>
        <taxon>Apicomplexa</taxon>
        <taxon>Conoidasida</taxon>
        <taxon>Coccidia</taxon>
        <taxon>Eucoccidiorida</taxon>
        <taxon>Eimeriorina</taxon>
        <taxon>Cryptosporidiidae</taxon>
        <taxon>Cryptosporidium</taxon>
    </lineage>
</organism>
<dbReference type="InterPro" id="IPR011249">
    <property type="entry name" value="Metalloenz_LuxS/M16"/>
</dbReference>
<dbReference type="SUPFAM" id="SSF63411">
    <property type="entry name" value="LuxS/MPP-like metallohydrolase"/>
    <property type="match status" value="2"/>
</dbReference>
<dbReference type="VEuPathDB" id="CryptoDB:GY17_00002003"/>
<evidence type="ECO:0000259" key="4">
    <source>
        <dbReference type="Pfam" id="PF05193"/>
    </source>
</evidence>
<dbReference type="EMBL" id="LN877953">
    <property type="protein sequence ID" value="CUV07192.1"/>
    <property type="molecule type" value="Genomic_DNA"/>
</dbReference>
<evidence type="ECO:0000313" key="7">
    <source>
        <dbReference type="Proteomes" id="UP001429100"/>
    </source>
</evidence>
<comment type="function">
    <text evidence="1">Substrate recognition and binding subunit of the essential mitochondrial processing protease (MPP), which cleaves the mitochondrial sequence off newly imported precursors proteins.</text>
</comment>
<dbReference type="VEuPathDB" id="CryptoDB:Chro.70239"/>
<dbReference type="Proteomes" id="UP000199752">
    <property type="component" value="Chromosome 7"/>
</dbReference>